<accession>A0A8X6NEQ0</accession>
<reference evidence="1" key="1">
    <citation type="submission" date="2020-08" db="EMBL/GenBank/DDBJ databases">
        <title>Multicomponent nature underlies the extraordinary mechanical properties of spider dragline silk.</title>
        <authorList>
            <person name="Kono N."/>
            <person name="Nakamura H."/>
            <person name="Mori M."/>
            <person name="Yoshida Y."/>
            <person name="Ohtoshi R."/>
            <person name="Malay A.D."/>
            <person name="Moran D.A.P."/>
            <person name="Tomita M."/>
            <person name="Numata K."/>
            <person name="Arakawa K."/>
        </authorList>
    </citation>
    <scope>NUCLEOTIDE SEQUENCE</scope>
</reference>
<protein>
    <submittedName>
        <fullName evidence="1">Uncharacterized protein</fullName>
    </submittedName>
</protein>
<comment type="caution">
    <text evidence="1">The sequence shown here is derived from an EMBL/GenBank/DDBJ whole genome shotgun (WGS) entry which is preliminary data.</text>
</comment>
<dbReference type="AlphaFoldDB" id="A0A8X6NEQ0"/>
<dbReference type="EMBL" id="BMAW01008854">
    <property type="protein sequence ID" value="GFT10693.1"/>
    <property type="molecule type" value="Genomic_DNA"/>
</dbReference>
<sequence>MNANRKSETAVGCEKTEAASSAHRNVGWKISSFLLSVASRQISVWNAGVSEMYLELAQLTLILPRKCRRLSPNRKKFDFHPTKKARNSN</sequence>
<proteinExistence type="predicted"/>
<keyword evidence="2" id="KW-1185">Reference proteome</keyword>
<gene>
    <name evidence="1" type="ORF">NPIL_215891</name>
</gene>
<dbReference type="Proteomes" id="UP000887013">
    <property type="component" value="Unassembled WGS sequence"/>
</dbReference>
<evidence type="ECO:0000313" key="2">
    <source>
        <dbReference type="Proteomes" id="UP000887013"/>
    </source>
</evidence>
<name>A0A8X6NEQ0_NEPPI</name>
<evidence type="ECO:0000313" key="1">
    <source>
        <dbReference type="EMBL" id="GFT10693.1"/>
    </source>
</evidence>
<organism evidence="1 2">
    <name type="scientific">Nephila pilipes</name>
    <name type="common">Giant wood spider</name>
    <name type="synonym">Nephila maculata</name>
    <dbReference type="NCBI Taxonomy" id="299642"/>
    <lineage>
        <taxon>Eukaryota</taxon>
        <taxon>Metazoa</taxon>
        <taxon>Ecdysozoa</taxon>
        <taxon>Arthropoda</taxon>
        <taxon>Chelicerata</taxon>
        <taxon>Arachnida</taxon>
        <taxon>Araneae</taxon>
        <taxon>Araneomorphae</taxon>
        <taxon>Entelegynae</taxon>
        <taxon>Araneoidea</taxon>
        <taxon>Nephilidae</taxon>
        <taxon>Nephila</taxon>
    </lineage>
</organism>